<organism evidence="1">
    <name type="scientific">Lygus hesperus</name>
    <name type="common">Western plant bug</name>
    <dbReference type="NCBI Taxonomy" id="30085"/>
    <lineage>
        <taxon>Eukaryota</taxon>
        <taxon>Metazoa</taxon>
        <taxon>Ecdysozoa</taxon>
        <taxon>Arthropoda</taxon>
        <taxon>Hexapoda</taxon>
        <taxon>Insecta</taxon>
        <taxon>Pterygota</taxon>
        <taxon>Neoptera</taxon>
        <taxon>Paraneoptera</taxon>
        <taxon>Hemiptera</taxon>
        <taxon>Heteroptera</taxon>
        <taxon>Panheteroptera</taxon>
        <taxon>Cimicomorpha</taxon>
        <taxon>Miridae</taxon>
        <taxon>Mirini</taxon>
        <taxon>Lygus</taxon>
    </lineage>
</organism>
<reference evidence="1" key="1">
    <citation type="journal article" date="2016" name="Gigascience">
        <title>De novo construction of an expanded transcriptome assembly for the western tarnished plant bug, Lygus hesperus.</title>
        <authorList>
            <person name="Tassone E.E."/>
            <person name="Geib S.M."/>
            <person name="Hall B."/>
            <person name="Fabrick J.A."/>
            <person name="Brent C.S."/>
            <person name="Hull J.J."/>
        </authorList>
    </citation>
    <scope>NUCLEOTIDE SEQUENCE</scope>
</reference>
<sequence>MRGSRHRFFAATSYGDIVRDVVAQLLEQPHLMSQTELERKILEIGNSFVRKGMWNWLDLLHKSDGGSASLTPSSPARICVGDGGAFLFVLKTGLGLVRVGTGRCGTHVGKVYSYNVNLVIHANGFIAYCPANSDRKHPCILLRSPLLPRYLLTIDPTTLHVRDTRYYFPPATSQFSSYFFTSPQSVSASSNAAVAGEIDEQLALFFQHISAERSSTLYQVVAPIYGTSAGGNVFNVQYCASHAGGEGAGADAPNLHVSAVSPSLFPWSLRYMLPSSSCRRTNIRAGHCAVVTLNNRKFHAKI</sequence>
<dbReference type="EMBL" id="GDHC01019656">
    <property type="protein sequence ID" value="JAP98972.1"/>
    <property type="molecule type" value="Transcribed_RNA"/>
</dbReference>
<accession>A0A146KR36</accession>
<proteinExistence type="predicted"/>
<gene>
    <name evidence="1" type="ORF">g.26154</name>
</gene>
<dbReference type="AlphaFoldDB" id="A0A146KR36"/>
<name>A0A146KR36_LYGHE</name>
<evidence type="ECO:0000313" key="1">
    <source>
        <dbReference type="EMBL" id="JAP98972.1"/>
    </source>
</evidence>
<protein>
    <submittedName>
        <fullName evidence="1">Uncharacterized protein</fullName>
    </submittedName>
</protein>